<feature type="compositionally biased region" description="Basic and acidic residues" evidence="1">
    <location>
        <begin position="109"/>
        <end position="122"/>
    </location>
</feature>
<feature type="region of interest" description="Disordered" evidence="1">
    <location>
        <begin position="39"/>
        <end position="122"/>
    </location>
</feature>
<comment type="caution">
    <text evidence="2">The sequence shown here is derived from an EMBL/GenBank/DDBJ whole genome shotgun (WGS) entry which is preliminary data.</text>
</comment>
<dbReference type="AlphaFoldDB" id="A0AAD4HAH9"/>
<evidence type="ECO:0000313" key="3">
    <source>
        <dbReference type="Proteomes" id="UP001194580"/>
    </source>
</evidence>
<protein>
    <submittedName>
        <fullName evidence="2">Uncharacterized protein</fullName>
    </submittedName>
</protein>
<dbReference type="Proteomes" id="UP001194580">
    <property type="component" value="Unassembled WGS sequence"/>
</dbReference>
<name>A0AAD4HAH9_9FUNG</name>
<evidence type="ECO:0000256" key="1">
    <source>
        <dbReference type="SAM" id="MobiDB-lite"/>
    </source>
</evidence>
<feature type="compositionally biased region" description="Gly residues" evidence="1">
    <location>
        <begin position="43"/>
        <end position="55"/>
    </location>
</feature>
<organism evidence="2 3">
    <name type="scientific">Linnemannia exigua</name>
    <dbReference type="NCBI Taxonomy" id="604196"/>
    <lineage>
        <taxon>Eukaryota</taxon>
        <taxon>Fungi</taxon>
        <taxon>Fungi incertae sedis</taxon>
        <taxon>Mucoromycota</taxon>
        <taxon>Mortierellomycotina</taxon>
        <taxon>Mortierellomycetes</taxon>
        <taxon>Mortierellales</taxon>
        <taxon>Mortierellaceae</taxon>
        <taxon>Linnemannia</taxon>
    </lineage>
</organism>
<feature type="region of interest" description="Disordered" evidence="1">
    <location>
        <begin position="1"/>
        <end position="25"/>
    </location>
</feature>
<dbReference type="EMBL" id="JAAAIL010000058">
    <property type="protein sequence ID" value="KAG0280563.1"/>
    <property type="molecule type" value="Genomic_DNA"/>
</dbReference>
<accession>A0AAD4HAH9</accession>
<evidence type="ECO:0000313" key="2">
    <source>
        <dbReference type="EMBL" id="KAG0280563.1"/>
    </source>
</evidence>
<sequence length="122" mass="12557">MPTTTTSTTGPSLFVPFNSTSDSELQPYTLTSYSFRGTIRTMGAGGRSGSCGGGGRDGDSPEPSGVHPGQGENGESDAAGGEDESDGSKPKPSSYTFRRRNAIVEGSEDAPRVDDFPDGSSK</sequence>
<proteinExistence type="predicted"/>
<reference evidence="2" key="1">
    <citation type="journal article" date="2020" name="Fungal Divers.">
        <title>Resolving the Mortierellaceae phylogeny through synthesis of multi-gene phylogenetics and phylogenomics.</title>
        <authorList>
            <person name="Vandepol N."/>
            <person name="Liber J."/>
            <person name="Desiro A."/>
            <person name="Na H."/>
            <person name="Kennedy M."/>
            <person name="Barry K."/>
            <person name="Grigoriev I.V."/>
            <person name="Miller A.N."/>
            <person name="O'Donnell K."/>
            <person name="Stajich J.E."/>
            <person name="Bonito G."/>
        </authorList>
    </citation>
    <scope>NUCLEOTIDE SEQUENCE</scope>
    <source>
        <strain evidence="2">NRRL 28262</strain>
    </source>
</reference>
<gene>
    <name evidence="2" type="ORF">BGZ95_009600</name>
</gene>
<keyword evidence="3" id="KW-1185">Reference proteome</keyword>